<evidence type="ECO:0000313" key="1">
    <source>
        <dbReference type="EMBL" id="GAA2818076.1"/>
    </source>
</evidence>
<comment type="caution">
    <text evidence="1">The sequence shown here is derived from an EMBL/GenBank/DDBJ whole genome shotgun (WGS) entry which is preliminary data.</text>
</comment>
<gene>
    <name evidence="1" type="ORF">GCM10010470_61790</name>
</gene>
<accession>A0ABN3VLU8</accession>
<proteinExistence type="predicted"/>
<sequence length="265" mass="29428">MGAGVRHAQLRERLGPELRRIWGITSKDLTEVMELTIVRLDQSLSDLPKPDLARTARVAYNLDPDPDLVGLLYMDRIKALSGRLGPKNSVRTLERHVKSVREHIGARLARAWPPVPADALRRVRARERAARSPAPTDDSRLLASIGSLLVPRDPVEESINEFLAGTMLVPRDAENRLALARTAAHGDWVCAFSSPHRFDEYRREVIPPWGPQPLPTTGADLLRKLRQERLRAGILVNPEAARNAAPVATLPLSPQLVEQISGRLP</sequence>
<organism evidence="1 2">
    <name type="scientific">Saccharopolyspora taberi</name>
    <dbReference type="NCBI Taxonomy" id="60895"/>
    <lineage>
        <taxon>Bacteria</taxon>
        <taxon>Bacillati</taxon>
        <taxon>Actinomycetota</taxon>
        <taxon>Actinomycetes</taxon>
        <taxon>Pseudonocardiales</taxon>
        <taxon>Pseudonocardiaceae</taxon>
        <taxon>Saccharopolyspora</taxon>
    </lineage>
</organism>
<name>A0ABN3VLU8_9PSEU</name>
<evidence type="ECO:0000313" key="2">
    <source>
        <dbReference type="Proteomes" id="UP001500979"/>
    </source>
</evidence>
<reference evidence="1 2" key="1">
    <citation type="journal article" date="2019" name="Int. J. Syst. Evol. Microbiol.">
        <title>The Global Catalogue of Microorganisms (GCM) 10K type strain sequencing project: providing services to taxonomists for standard genome sequencing and annotation.</title>
        <authorList>
            <consortium name="The Broad Institute Genomics Platform"/>
            <consortium name="The Broad Institute Genome Sequencing Center for Infectious Disease"/>
            <person name="Wu L."/>
            <person name="Ma J."/>
        </authorList>
    </citation>
    <scope>NUCLEOTIDE SEQUENCE [LARGE SCALE GENOMIC DNA]</scope>
    <source>
        <strain evidence="1 2">JCM 9383</strain>
    </source>
</reference>
<dbReference type="EMBL" id="BAAAUX010000033">
    <property type="protein sequence ID" value="GAA2818076.1"/>
    <property type="molecule type" value="Genomic_DNA"/>
</dbReference>
<dbReference type="Proteomes" id="UP001500979">
    <property type="component" value="Unassembled WGS sequence"/>
</dbReference>
<protein>
    <submittedName>
        <fullName evidence="1">Uncharacterized protein</fullName>
    </submittedName>
</protein>
<keyword evidence="2" id="KW-1185">Reference proteome</keyword>